<dbReference type="Proteomes" id="UP001415857">
    <property type="component" value="Unassembled WGS sequence"/>
</dbReference>
<evidence type="ECO:0000256" key="1">
    <source>
        <dbReference type="SAM" id="MobiDB-lite"/>
    </source>
</evidence>
<organism evidence="2 3">
    <name type="scientific">Liquidambar formosana</name>
    <name type="common">Formosan gum</name>
    <dbReference type="NCBI Taxonomy" id="63359"/>
    <lineage>
        <taxon>Eukaryota</taxon>
        <taxon>Viridiplantae</taxon>
        <taxon>Streptophyta</taxon>
        <taxon>Embryophyta</taxon>
        <taxon>Tracheophyta</taxon>
        <taxon>Spermatophyta</taxon>
        <taxon>Magnoliopsida</taxon>
        <taxon>eudicotyledons</taxon>
        <taxon>Gunneridae</taxon>
        <taxon>Pentapetalae</taxon>
        <taxon>Saxifragales</taxon>
        <taxon>Altingiaceae</taxon>
        <taxon>Liquidambar</taxon>
    </lineage>
</organism>
<feature type="compositionally biased region" description="Polar residues" evidence="1">
    <location>
        <begin position="916"/>
        <end position="938"/>
    </location>
</feature>
<feature type="region of interest" description="Disordered" evidence="1">
    <location>
        <begin position="1187"/>
        <end position="1241"/>
    </location>
</feature>
<evidence type="ECO:0008006" key="4">
    <source>
        <dbReference type="Google" id="ProtNLM"/>
    </source>
</evidence>
<feature type="region of interest" description="Disordered" evidence="1">
    <location>
        <begin position="810"/>
        <end position="1161"/>
    </location>
</feature>
<feature type="region of interest" description="Disordered" evidence="1">
    <location>
        <begin position="104"/>
        <end position="149"/>
    </location>
</feature>
<sequence>MDSRTRLDYALFQLTPTRTRCDLVVFAGGESEKLASGLLEPFLSHLRCAKEQIPKGGYSITLRPPSTDTFWFTKATLERFVRFVNTPEVLERFVTTEREIEQIENELSNTTATETDGNGSAVDGNSKKSTASSKSKGESNGTSDAVQEENSKVRLQRVLETRKVVLRKEQAMAYARALVAGFEMDYIDDLLSFADSFGASRLREACINFMELCKKKNQDCLWMDELAAMQAACQPELSYLGTSGIVLADEDNDPSQNIMINVHNGGLSSMKQNGPIDASVSDSTTSHGSFDISQDNSLPTSAQMPSGGKAQVPMSWPNHLPQYMQNFQGPIYQQMPPYQGYLFPGMQVAPPHYPGNMQWPPNMEDSGLGPDRESYDRRSYKSSSRKKEKFSHGKALEASEQDEYTEPSDPSSESDSDEYVQHGKKHSSVEQPTRKKHGKKSSRKVVIRNINYITSKREEEKGGSSEGNSSDEDEFIDGDSLKQQVEEAVGSLERHHKSTLRHNKKRDGSKHPSIVNVSNAADNHDVNNAFANTSGGEKRKENWDAFQNLLMRDEESNANGTGPHPKQVQEEYFMTKSSEEGMSSALNLEAEEVTKQRPVSTDSFVATQRVTSYEGNTRIANFEAGENIRPIVKKSDSTYEELLFSQQIEEPGNYSKATASEIVTESAILKSKKEGEWFIGNQTNKSVYGYENTDLKIFDGDYASSLVGDSFHTEKNKKDVIVDDSFMIQARSQVDVQSDSQLRTDISMVSDIVGVMQHENGTPEISRDKLEAFGSHEPDDLYMVLERDSAVEHAVASWTPEMDYGNTIPLTEADKRHSDAETTGVDEKLSSNDKGTNSKVNGGPEGKLSSKEARSKVLGGSLAKSKSEIISRGKKPSSGSKTIVQRSKFEKEEETKKRKEELLLQRQKRIAERSAASGSTPATSKRTSTENKSATTSVKPKIQSPAEETKKLHKPVLRSSTIDRLAAARVNQVSSNQSKVSQPKKVASKANGVTALSQKTLGVENKKPSANKVKPSDKKNGPRSLNGVLPSDSDVQGKNDSTEATAALPIEVTSAQATQPTDAIDDLEDVKELHSTSSIEKNERKIISERDSLDDKSCNGNSFNRESSMPTEDQAQLDGIKGDDQVISKASPVLCDDKTTSGDRGEIVPKVTAHPLPASPDKALNFTPVNIEEHGLANEKFLVSPEISEIEISTPPPSDGMSPDPAHSRKKWNSGENSPKAAKGLRKLLLFGRKSRNSSST</sequence>
<comment type="caution">
    <text evidence="2">The sequence shown here is derived from an EMBL/GenBank/DDBJ whole genome shotgun (WGS) entry which is preliminary data.</text>
</comment>
<name>A0AAP0NAD1_LIQFO</name>
<dbReference type="EMBL" id="JBBPBK010000015">
    <property type="protein sequence ID" value="KAK9268631.1"/>
    <property type="molecule type" value="Genomic_DNA"/>
</dbReference>
<feature type="compositionally biased region" description="Basic residues" evidence="1">
    <location>
        <begin position="494"/>
        <end position="508"/>
    </location>
</feature>
<feature type="compositionally biased region" description="Basic and acidic residues" evidence="1">
    <location>
        <begin position="1070"/>
        <end position="1097"/>
    </location>
</feature>
<feature type="compositionally biased region" description="Low complexity" evidence="1">
    <location>
        <begin position="970"/>
        <end position="985"/>
    </location>
</feature>
<feature type="compositionally biased region" description="Basic and acidic residues" evidence="1">
    <location>
        <begin position="812"/>
        <end position="831"/>
    </location>
</feature>
<feature type="compositionally biased region" description="Polar residues" evidence="1">
    <location>
        <begin position="280"/>
        <end position="304"/>
    </location>
</feature>
<feature type="compositionally biased region" description="Basic and acidic residues" evidence="1">
    <location>
        <begin position="370"/>
        <end position="379"/>
    </location>
</feature>
<dbReference type="GO" id="GO:0009416">
    <property type="term" value="P:response to light stimulus"/>
    <property type="evidence" value="ECO:0007669"/>
    <property type="project" value="TreeGrafter"/>
</dbReference>
<feature type="region of interest" description="Disordered" evidence="1">
    <location>
        <begin position="271"/>
        <end position="311"/>
    </location>
</feature>
<feature type="compositionally biased region" description="Basic and acidic residues" evidence="1">
    <location>
        <begin position="887"/>
        <end position="903"/>
    </location>
</feature>
<keyword evidence="3" id="KW-1185">Reference proteome</keyword>
<feature type="compositionally biased region" description="Polar residues" evidence="1">
    <location>
        <begin position="1098"/>
        <end position="1114"/>
    </location>
</feature>
<feature type="compositionally biased region" description="Polar residues" evidence="1">
    <location>
        <begin position="105"/>
        <end position="118"/>
    </location>
</feature>
<feature type="region of interest" description="Disordered" evidence="1">
    <location>
        <begin position="354"/>
        <end position="538"/>
    </location>
</feature>
<reference evidence="2 3" key="1">
    <citation type="journal article" date="2024" name="Plant J.">
        <title>Genome sequences and population genomics reveal climatic adaptation and genomic divergence between two closely related sweetgum species.</title>
        <authorList>
            <person name="Xu W.Q."/>
            <person name="Ren C.Q."/>
            <person name="Zhang X.Y."/>
            <person name="Comes H.P."/>
            <person name="Liu X.H."/>
            <person name="Li Y.G."/>
            <person name="Kettle C.J."/>
            <person name="Jalonen R."/>
            <person name="Gaisberger H."/>
            <person name="Ma Y.Z."/>
            <person name="Qiu Y.X."/>
        </authorList>
    </citation>
    <scope>NUCLEOTIDE SEQUENCE [LARGE SCALE GENOMIC DNA]</scope>
    <source>
        <strain evidence="2">Hangzhou</strain>
    </source>
</reference>
<accession>A0AAP0NAD1</accession>
<evidence type="ECO:0000313" key="3">
    <source>
        <dbReference type="Proteomes" id="UP001415857"/>
    </source>
</evidence>
<protein>
    <recommendedName>
        <fullName evidence="4">COP1-interacting protein 7</fullName>
    </recommendedName>
</protein>
<proteinExistence type="predicted"/>
<dbReference type="GO" id="GO:0045893">
    <property type="term" value="P:positive regulation of DNA-templated transcription"/>
    <property type="evidence" value="ECO:0007669"/>
    <property type="project" value="TreeGrafter"/>
</dbReference>
<evidence type="ECO:0000313" key="2">
    <source>
        <dbReference type="EMBL" id="KAK9268631.1"/>
    </source>
</evidence>
<dbReference type="PANTHER" id="PTHR31008">
    <property type="entry name" value="COP1-INTERACTING PROTEIN-RELATED"/>
    <property type="match status" value="1"/>
</dbReference>
<gene>
    <name evidence="2" type="ORF">L1049_000388</name>
</gene>
<feature type="compositionally biased region" description="Basic residues" evidence="1">
    <location>
        <begin position="434"/>
        <end position="446"/>
    </location>
</feature>
<feature type="compositionally biased region" description="Acidic residues" evidence="1">
    <location>
        <begin position="399"/>
        <end position="418"/>
    </location>
</feature>
<dbReference type="AlphaFoldDB" id="A0AAP0NAD1"/>
<dbReference type="PANTHER" id="PTHR31008:SF4">
    <property type="entry name" value="COP1-INTERACTING PROTEIN 7"/>
    <property type="match status" value="1"/>
</dbReference>
<feature type="compositionally biased region" description="Basic and acidic residues" evidence="1">
    <location>
        <begin position="1135"/>
        <end position="1147"/>
    </location>
</feature>